<evidence type="ECO:0000256" key="5">
    <source>
        <dbReference type="ARBA" id="ARBA00015196"/>
    </source>
</evidence>
<dbReference type="PROSITE" id="PS51671">
    <property type="entry name" value="ACT"/>
    <property type="match status" value="1"/>
</dbReference>
<dbReference type="InterPro" id="IPR045865">
    <property type="entry name" value="ACT-like_dom_sf"/>
</dbReference>
<dbReference type="InterPro" id="IPR049148">
    <property type="entry name" value="PSP_ACT"/>
</dbReference>
<keyword evidence="16" id="KW-0808">Transferase</keyword>
<keyword evidence="7" id="KW-0479">Metal-binding</keyword>
<evidence type="ECO:0000256" key="13">
    <source>
        <dbReference type="ARBA" id="ARBA00048523"/>
    </source>
</evidence>
<comment type="catalytic activity">
    <reaction evidence="13">
        <text>O-phospho-D-serine + H2O = D-serine + phosphate</text>
        <dbReference type="Rhea" id="RHEA:24873"/>
        <dbReference type="ChEBI" id="CHEBI:15377"/>
        <dbReference type="ChEBI" id="CHEBI:35247"/>
        <dbReference type="ChEBI" id="CHEBI:43474"/>
        <dbReference type="ChEBI" id="CHEBI:58680"/>
        <dbReference type="EC" id="3.1.3.3"/>
    </reaction>
</comment>
<keyword evidence="10" id="KW-0718">Serine biosynthesis</keyword>
<evidence type="ECO:0000256" key="8">
    <source>
        <dbReference type="ARBA" id="ARBA00022801"/>
    </source>
</evidence>
<sequence length="398" mass="44119">MEDSGDFIVITVNGPDAQGIISSFTSILSENEIRIVDIEQIVIHNLILLSMLLDLRQSKGGQISLLKDLLLEAKRLNVDLDFKVASRDEQLQHDNSFLYAVTCLGDKITADVLARISKTMYSENVNIERIRQLSQGELNCVEMIVNTDKSINVRDITRKLISISSEFGVDIAVQKENIFRRSKRLVVMDMDSTLIQVEVIDELAKAVGKGDEVSAITRKAMNGEISFNESLDKRVSLLAGLDEEALGKIYNNIPFTPGAKKFIKILKKIGYKTAVISGGFTFFTDRLKKELGLDYAFANNLEIKDGKVTGKVTGRVINGEFKAKILEDIANKEEITLDQVVAIGDGANDLLMLDKAGLGIAFNAHKAVREKADYNISQKNLDSIIYLLGISEKEKNTI</sequence>
<keyword evidence="6" id="KW-0028">Amino-acid biosynthesis</keyword>
<reference evidence="16 17" key="1">
    <citation type="submission" date="2014-10" db="EMBL/GenBank/DDBJ databases">
        <title>Draft genome of anammox bacterium scalindua brodae, obtained using differential coverage binning of sequence data from two enrichment reactors.</title>
        <authorList>
            <person name="Speth D.R."/>
            <person name="Russ L."/>
            <person name="Kartal B."/>
            <person name="Op den Camp H.J."/>
            <person name="Dutilh B.E."/>
            <person name="Jetten M.S."/>
        </authorList>
    </citation>
    <scope>NUCLEOTIDE SEQUENCE [LARGE SCALE GENOMIC DNA]</scope>
    <source>
        <strain evidence="16">RU1</strain>
    </source>
</reference>
<feature type="active site" description="Nucleophile" evidence="14">
    <location>
        <position position="189"/>
    </location>
</feature>
<dbReference type="NCBIfam" id="TIGR01488">
    <property type="entry name" value="HAD-SF-IB"/>
    <property type="match status" value="1"/>
</dbReference>
<dbReference type="SFLD" id="SFLDG01129">
    <property type="entry name" value="C1.5:_HAD__Beta-PGM__Phosphata"/>
    <property type="match status" value="1"/>
</dbReference>
<dbReference type="InterPro" id="IPR036412">
    <property type="entry name" value="HAD-like_sf"/>
</dbReference>
<comment type="similarity">
    <text evidence="3">Belongs to the HAD-like hydrolase superfamily. SerB family.</text>
</comment>
<dbReference type="EMBL" id="JRYO01000146">
    <property type="protein sequence ID" value="KHE92199.1"/>
    <property type="molecule type" value="Genomic_DNA"/>
</dbReference>
<evidence type="ECO:0000256" key="10">
    <source>
        <dbReference type="ARBA" id="ARBA00023299"/>
    </source>
</evidence>
<organism evidence="16 17">
    <name type="scientific">Candidatus Scalindua brodae</name>
    <dbReference type="NCBI Taxonomy" id="237368"/>
    <lineage>
        <taxon>Bacteria</taxon>
        <taxon>Pseudomonadati</taxon>
        <taxon>Planctomycetota</taxon>
        <taxon>Candidatus Brocadiia</taxon>
        <taxon>Candidatus Brocadiales</taxon>
        <taxon>Candidatus Scalinduaceae</taxon>
        <taxon>Candidatus Scalindua</taxon>
    </lineage>
</organism>
<comment type="pathway">
    <text evidence="2">Amino-acid biosynthesis; L-serine biosynthesis; L-serine from 3-phospho-D-glycerate: step 3/3.</text>
</comment>
<protein>
    <recommendedName>
        <fullName evidence="5">Phosphoserine phosphatase</fullName>
        <ecNumber evidence="4">3.1.3.3</ecNumber>
    </recommendedName>
    <alternativeName>
        <fullName evidence="11">O-phosphoserine phosphohydrolase</fullName>
    </alternativeName>
</protein>
<comment type="catalytic activity">
    <reaction evidence="12">
        <text>O-phospho-L-serine + H2O = L-serine + phosphate</text>
        <dbReference type="Rhea" id="RHEA:21208"/>
        <dbReference type="ChEBI" id="CHEBI:15377"/>
        <dbReference type="ChEBI" id="CHEBI:33384"/>
        <dbReference type="ChEBI" id="CHEBI:43474"/>
        <dbReference type="ChEBI" id="CHEBI:57524"/>
        <dbReference type="EC" id="3.1.3.3"/>
    </reaction>
</comment>
<dbReference type="Pfam" id="PF13740">
    <property type="entry name" value="ACT_6"/>
    <property type="match status" value="1"/>
</dbReference>
<dbReference type="GO" id="GO:0016779">
    <property type="term" value="F:nucleotidyltransferase activity"/>
    <property type="evidence" value="ECO:0007669"/>
    <property type="project" value="UniProtKB-KW"/>
</dbReference>
<evidence type="ECO:0000313" key="16">
    <source>
        <dbReference type="EMBL" id="KHE92199.1"/>
    </source>
</evidence>
<dbReference type="InterPro" id="IPR004469">
    <property type="entry name" value="PSP"/>
</dbReference>
<keyword evidence="16" id="KW-0548">Nucleotidyltransferase</keyword>
<dbReference type="AlphaFoldDB" id="A0A0B0EI01"/>
<dbReference type="EC" id="3.1.3.3" evidence="4"/>
<dbReference type="SFLD" id="SFLDG01136">
    <property type="entry name" value="C1.6:_Phosphoserine_Phosphatas"/>
    <property type="match status" value="1"/>
</dbReference>
<evidence type="ECO:0000256" key="12">
    <source>
        <dbReference type="ARBA" id="ARBA00048138"/>
    </source>
</evidence>
<dbReference type="SUPFAM" id="SSF56784">
    <property type="entry name" value="HAD-like"/>
    <property type="match status" value="1"/>
</dbReference>
<evidence type="ECO:0000256" key="3">
    <source>
        <dbReference type="ARBA" id="ARBA00009184"/>
    </source>
</evidence>
<feature type="domain" description="ACT" evidence="15">
    <location>
        <begin position="9"/>
        <end position="87"/>
    </location>
</feature>
<dbReference type="PANTHER" id="PTHR43344">
    <property type="entry name" value="PHOSPHOSERINE PHOSPHATASE"/>
    <property type="match status" value="1"/>
</dbReference>
<proteinExistence type="inferred from homology"/>
<dbReference type="GO" id="GO:0005737">
    <property type="term" value="C:cytoplasm"/>
    <property type="evidence" value="ECO:0007669"/>
    <property type="project" value="TreeGrafter"/>
</dbReference>
<evidence type="ECO:0000256" key="1">
    <source>
        <dbReference type="ARBA" id="ARBA00001946"/>
    </source>
</evidence>
<keyword evidence="9" id="KW-0460">Magnesium</keyword>
<comment type="caution">
    <text evidence="16">The sequence shown here is derived from an EMBL/GenBank/DDBJ whole genome shotgun (WGS) entry which is preliminary data.</text>
</comment>
<dbReference type="SUPFAM" id="SSF55021">
    <property type="entry name" value="ACT-like"/>
    <property type="match status" value="2"/>
</dbReference>
<evidence type="ECO:0000256" key="9">
    <source>
        <dbReference type="ARBA" id="ARBA00022842"/>
    </source>
</evidence>
<dbReference type="CDD" id="cd07500">
    <property type="entry name" value="HAD_PSP"/>
    <property type="match status" value="1"/>
</dbReference>
<evidence type="ECO:0000256" key="7">
    <source>
        <dbReference type="ARBA" id="ARBA00022723"/>
    </source>
</evidence>
<dbReference type="InterPro" id="IPR050582">
    <property type="entry name" value="HAD-like_SerB"/>
</dbReference>
<dbReference type="SFLD" id="SFLDG01137">
    <property type="entry name" value="C1.6.1:_Phosphoserine_Phosphat"/>
    <property type="match status" value="1"/>
</dbReference>
<dbReference type="Pfam" id="PF12710">
    <property type="entry name" value="HAD"/>
    <property type="match status" value="1"/>
</dbReference>
<evidence type="ECO:0000256" key="11">
    <source>
        <dbReference type="ARBA" id="ARBA00031693"/>
    </source>
</evidence>
<evidence type="ECO:0000256" key="4">
    <source>
        <dbReference type="ARBA" id="ARBA00012640"/>
    </source>
</evidence>
<dbReference type="InterPro" id="IPR002912">
    <property type="entry name" value="ACT_dom"/>
</dbReference>
<dbReference type="GO" id="GO:0006564">
    <property type="term" value="P:L-serine biosynthetic process"/>
    <property type="evidence" value="ECO:0007669"/>
    <property type="project" value="UniProtKB-KW"/>
</dbReference>
<evidence type="ECO:0000256" key="6">
    <source>
        <dbReference type="ARBA" id="ARBA00022605"/>
    </source>
</evidence>
<dbReference type="GO" id="GO:0000287">
    <property type="term" value="F:magnesium ion binding"/>
    <property type="evidence" value="ECO:0007669"/>
    <property type="project" value="TreeGrafter"/>
</dbReference>
<dbReference type="Proteomes" id="UP000030652">
    <property type="component" value="Unassembled WGS sequence"/>
</dbReference>
<dbReference type="Pfam" id="PF21086">
    <property type="entry name" value="ACT_PSP_2"/>
    <property type="match status" value="1"/>
</dbReference>
<evidence type="ECO:0000313" key="17">
    <source>
        <dbReference type="Proteomes" id="UP000030652"/>
    </source>
</evidence>
<dbReference type="SFLD" id="SFLDF00029">
    <property type="entry name" value="phosphoserine_phosphatase"/>
    <property type="match status" value="1"/>
</dbReference>
<dbReference type="NCBIfam" id="TIGR00338">
    <property type="entry name" value="serB"/>
    <property type="match status" value="1"/>
</dbReference>
<evidence type="ECO:0000256" key="2">
    <source>
        <dbReference type="ARBA" id="ARBA00005135"/>
    </source>
</evidence>
<dbReference type="GO" id="GO:0036424">
    <property type="term" value="F:L-phosphoserine phosphatase activity"/>
    <property type="evidence" value="ECO:0007669"/>
    <property type="project" value="InterPro"/>
</dbReference>
<accession>A0A0B0EI01</accession>
<dbReference type="UniPathway" id="UPA00135">
    <property type="reaction ID" value="UER00198"/>
</dbReference>
<keyword evidence="8" id="KW-0378">Hydrolase</keyword>
<evidence type="ECO:0000256" key="14">
    <source>
        <dbReference type="PIRSR" id="PIRSR604469-1"/>
    </source>
</evidence>
<dbReference type="Gene3D" id="3.40.50.1000">
    <property type="entry name" value="HAD superfamily/HAD-like"/>
    <property type="match status" value="1"/>
</dbReference>
<dbReference type="PATRIC" id="fig|237368.3.peg.2220"/>
<name>A0A0B0EI01_9BACT</name>
<feature type="active site" description="Proton donor" evidence="14">
    <location>
        <position position="191"/>
    </location>
</feature>
<dbReference type="eggNOG" id="COG0560">
    <property type="taxonomic scope" value="Bacteria"/>
</dbReference>
<comment type="cofactor">
    <cofactor evidence="1">
        <name>Mg(2+)</name>
        <dbReference type="ChEBI" id="CHEBI:18420"/>
    </cofactor>
</comment>
<gene>
    <name evidence="16" type="ORF">SCABRO_02054</name>
</gene>
<evidence type="ECO:0000259" key="15">
    <source>
        <dbReference type="PROSITE" id="PS51671"/>
    </source>
</evidence>
<dbReference type="InterPro" id="IPR023214">
    <property type="entry name" value="HAD_sf"/>
</dbReference>
<dbReference type="Gene3D" id="1.10.150.210">
    <property type="entry name" value="Phosphoserine phosphatase, domain 2"/>
    <property type="match status" value="1"/>
</dbReference>
<dbReference type="SFLD" id="SFLDS00003">
    <property type="entry name" value="Haloacid_Dehalogenase"/>
    <property type="match status" value="1"/>
</dbReference>
<dbReference type="PANTHER" id="PTHR43344:SF2">
    <property type="entry name" value="PHOSPHOSERINE PHOSPHATASE"/>
    <property type="match status" value="1"/>
</dbReference>
<dbReference type="Gene3D" id="3.30.70.260">
    <property type="match status" value="2"/>
</dbReference>